<keyword evidence="10" id="KW-0479">Metal-binding</keyword>
<feature type="region of interest" description="Disordered" evidence="21">
    <location>
        <begin position="2200"/>
        <end position="2289"/>
    </location>
</feature>
<evidence type="ECO:0000256" key="17">
    <source>
        <dbReference type="ARBA" id="ARBA00023065"/>
    </source>
</evidence>
<keyword evidence="18" id="KW-0472">Membrane</keyword>
<dbReference type="InterPro" id="IPR001117">
    <property type="entry name" value="Cu-oxidase_2nd"/>
</dbReference>
<evidence type="ECO:0000256" key="5">
    <source>
        <dbReference type="ARBA" id="ARBA00022448"/>
    </source>
</evidence>
<feature type="compositionally biased region" description="Low complexity" evidence="21">
    <location>
        <begin position="2431"/>
        <end position="2444"/>
    </location>
</feature>
<feature type="region of interest" description="Disordered" evidence="21">
    <location>
        <begin position="1"/>
        <end position="179"/>
    </location>
</feature>
<keyword evidence="15" id="KW-0408">Iron</keyword>
<dbReference type="SUPFAM" id="SSF49503">
    <property type="entry name" value="Cupredoxins"/>
    <property type="match status" value="3"/>
</dbReference>
<dbReference type="SUPFAM" id="SSF51366">
    <property type="entry name" value="Ribulose-phoshate binding barrel"/>
    <property type="match status" value="1"/>
</dbReference>
<feature type="compositionally biased region" description="Acidic residues" evidence="21">
    <location>
        <begin position="2410"/>
        <end position="2430"/>
    </location>
</feature>
<keyword evidence="9" id="KW-0812">Transmembrane</keyword>
<accession>A0A5N6L0I9</accession>
<keyword evidence="12" id="KW-0677">Repeat</keyword>
<protein>
    <submittedName>
        <fullName evidence="25">Uncharacterized protein</fullName>
    </submittedName>
</protein>
<dbReference type="InterPro" id="IPR033138">
    <property type="entry name" value="Cu_oxidase_CS"/>
</dbReference>
<feature type="compositionally biased region" description="Acidic residues" evidence="21">
    <location>
        <begin position="1083"/>
        <end position="1096"/>
    </location>
</feature>
<dbReference type="PANTHER" id="PTHR11709:SF361">
    <property type="entry name" value="IRON TRANSPORT MULTICOPPER OXIDASE FET3"/>
    <property type="match status" value="1"/>
</dbReference>
<feature type="region of interest" description="Disordered" evidence="21">
    <location>
        <begin position="1363"/>
        <end position="1388"/>
    </location>
</feature>
<dbReference type="PROSITE" id="PS00080">
    <property type="entry name" value="MULTICOPPER_OXIDASE2"/>
    <property type="match status" value="1"/>
</dbReference>
<evidence type="ECO:0000256" key="19">
    <source>
        <dbReference type="ARBA" id="ARBA00023180"/>
    </source>
</evidence>
<dbReference type="FunFam" id="2.60.40.420:FF:000024">
    <property type="entry name" value="FET5p Multicopper oxidase"/>
    <property type="match status" value="1"/>
</dbReference>
<feature type="region of interest" description="Disordered" evidence="21">
    <location>
        <begin position="259"/>
        <end position="298"/>
    </location>
</feature>
<keyword evidence="7" id="KW-0410">Iron transport</keyword>
<dbReference type="InterPro" id="IPR011707">
    <property type="entry name" value="Cu-oxidase-like_N"/>
</dbReference>
<sequence length="2512" mass="272406">MPPHAETRSAPHAAAPNHDEERSAEGYESVKEDLNEVEYSPDDDENNDDGEEEEEEEEEEGAEDEDEENEREAHVGLTEDGNSVVDISIGPMQRQLSSSRTTPLEKARALQKSATRVPTISRDLPGSDRSSLRDRREGAPTLLSDQPQELKSHPFWSFNDATTGAKSRNGRARADSESGLKRYLQRLNLPSMPNGAGFQKFMDKHSGSHSFSWLTSGIEESASRDMAPISTDESAHWATREGNNHLATSVSYNQKDLRTQEQLREAKPPAATGSQTPEPEKPLRPTYLRRTTSDGTLLHRAHSTASSLGDDNRWTNVHEQVNVRFKAIKDSFADSAANSMKLPKLPDLSSLSFSSLNLPGMKSKETIQSQVTDIRGGVPSPNGHLMSPPEGITKKHASTHPYFAKAVKRMHGDLVILGGYRGSVLRQAEPPHRQCWVPIKVGLNIRKVNLEVGLDASSDERMPETIIPGGMLANIGPIDISRRLFKRLRSSTNAKSGSLRVWDYGYDWRLNPLLLSQQLIEFLEGLPCNSPSTPPEKRGATVVAHSLGGLITRHAVNLRPELFSGVVYAGVPQNCVNVLGPLRNGDDVLLSSRVLTAQVNFTIRTSFALLPLDGKCFIDSETGEEYRIDFFDPKTWDEYRLSPVVQRPLPALEQPTQGTISNLKGSISSVLPSITQRRNSSPKPFKSSASSPSPNSRPTEKTSEQNSDTGNSSTQGPRSQPNAPQLDSLPPPAAENRDPETTPRTAVTIPKPAAMEYLTRILADVKTFKENLAHRPELEEAGAYPPVSIIYGKSIPTVYGAQVKGRDGIKRADAYEDLAFASGDGVVLARAAQLPDGYRAARGGIVTTQKIIVYDTACTQSKGNSVKSDASCSLSRFRALASGAEVEVKATHSSALLCTHIPTDLITSYRVSSTDLHDGSVTLDSCRRIPFSIATAVELLDLRQTGAHSLLLTRSIGLVLAAGITTLLRVFGDGLGLAQGPVTRTLVVGHEEEANNDGDPVHVVANDGTVGGAVGPAEEGVEDAPSASTVQHGIAAVDVPYGLANIVAAGARTRLGGISTSQLVPSVLLQIPDASAKETGGNEVEEAGGDDQEDLEGGNVAKTTLRSGRRAETDTANEDDGLEALTKDSYERQDEHSVLLAPPLESALATLTHSVLGLESLGQLDTPLVLQLGHAQQGSAHERDDDRCNQGKDTLPDVLGGSEVVDSIAVEGANHATANGETNEETYTGAEPHLAYEFLIDDRLPCPKVHMHRAVAGRQQQRLTWDSKDVDHDGCSGRRADVKASWDGEKASKRAQRQRVRPGLPPFGVTFKLAWPAANCPSAVAGRTCRSRSTARDCGGPPLLASTAGVYWLDAGLELDQDDSRLGPASDKRHRLRSGLAPRRPSKRSVLHDRAGRFIFDGQLKLASSCTVVAMGRGLFSTLAGLAAMTSLVAAAPETHTYDFNVTWVTANPDGQFERPTMGINGQWPIPTIKVNVNDTVIINLNNQLGDQSTSLHFHGLYQNGTTHMDGPIGVTQCAVPPGSSITYNFTVNQPGTYWYHSHKRGQYPDGLRGAFLVTDPNAPFTFDSEIPITLSDWYHDQMPGLIEKFINVENPTGAEPVPDAALMDDRQGAQFSVEPGKTYFLRIINMAAFAAQYFWIEGHTMQIVEVDGIYTQPSEASMLYITAAQRYGVLVTARNDTGANFPIVGSMDTDLFDTIPDGLNANVTSYLVYDSAKDMPEAALVDEFDPFDDFTLVPQDEMELYDHYDHQVVLDLKMDNLGDGANYAFFNDVTYVRPKVPTLYSVLSSGDMATDVNIYGVNSNAFVLGHNEIVEIVLNNDDAGKHPFHLHGHAFQVAVRSDEEAGFYDESNTTFSQTPMRRDTLMVRPNGHFVIRFRSDNPGVWLFHCHIEWHVDSGLIATMVEAPLQVQQNLSIPQDHWDVCTAAGTPTKGNAAGNTEDLLDLTGANVSPAPLPEGFTARGIVALVFSIISAFLGLAVISWSMETPRHTYAQRAALASTPPLADYLFRLMEHKQTNLCLAADLPEGVTTAELVTLAEECGDSIAVLKFRSDAVWDLSAETVHTLTQISKRKKFLLFDDRLFGGSSPSIAAQYAATPLHPGSWTSLTSAHLLHGTGVVTSLRDAAIDLLSNLQAEESSSAQSPHIRKHSASYFPSVSAHAPNGDLLEDADAEMHKYPPNLDENKINDELAMRPNLASRLSAASSKNSQIPTSDRDHHRRRSSARSQRPSRPLSSSDSPFDRRKSSVVSINTTISSSTEYIGSPPPPESRFAHIPGITTSASSPGLTPETEVDASELVLPLSRGILLNTDIDYSFFAQTSIVGAYQADSWSQGYKRGCMRVARVYRDFVLGVTSDGAAVAAGGKSEYERHEAGESFLNFVSGCRFADDAGSLASEKQKTRRKAARTEDSSEDEDEDEDDLDGSGTEDDAPSAAGRATASSAEAPRTDPASFIQQQSADVLIVGPPIMQAFDKRAAVERYREAGWRAYLEHTRPGPRSNSAEIPAVCFGEEP</sequence>
<feature type="compositionally biased region" description="Basic and acidic residues" evidence="21">
    <location>
        <begin position="1180"/>
        <end position="1190"/>
    </location>
</feature>
<keyword evidence="6" id="KW-1003">Cell membrane</keyword>
<dbReference type="GO" id="GO:0005576">
    <property type="term" value="C:extracellular region"/>
    <property type="evidence" value="ECO:0007669"/>
    <property type="project" value="UniProtKB-SubCell"/>
</dbReference>
<feature type="domain" description="Plastocyanin-like" evidence="24">
    <location>
        <begin position="1445"/>
        <end position="1562"/>
    </location>
</feature>
<comment type="similarity">
    <text evidence="4">Belongs to the multicopper oxidase family.</text>
</comment>
<dbReference type="GO" id="GO:0004322">
    <property type="term" value="F:ferroxidase activity"/>
    <property type="evidence" value="ECO:0007669"/>
    <property type="project" value="TreeGrafter"/>
</dbReference>
<evidence type="ECO:0000256" key="4">
    <source>
        <dbReference type="ARBA" id="ARBA00010609"/>
    </source>
</evidence>
<dbReference type="GO" id="GO:0012505">
    <property type="term" value="C:endomembrane system"/>
    <property type="evidence" value="ECO:0007669"/>
    <property type="project" value="UniProtKB-SubCell"/>
</dbReference>
<feature type="compositionally biased region" description="Polar residues" evidence="21">
    <location>
        <begin position="2202"/>
        <end position="2211"/>
    </location>
</feature>
<feature type="compositionally biased region" description="Acidic residues" evidence="21">
    <location>
        <begin position="35"/>
        <end position="70"/>
    </location>
</feature>
<dbReference type="FunFam" id="2.60.40.420:FF:000025">
    <property type="entry name" value="FET5p Multicopper oxidase"/>
    <property type="match status" value="1"/>
</dbReference>
<dbReference type="OrthoDB" id="2121828at2759"/>
<comment type="caution">
    <text evidence="25">The sequence shown here is derived from an EMBL/GenBank/DDBJ whole genome shotgun (WGS) entry which is preliminary data.</text>
</comment>
<feature type="region of interest" description="Disordered" evidence="21">
    <location>
        <begin position="1176"/>
        <end position="1199"/>
    </location>
</feature>
<reference evidence="25 26" key="1">
    <citation type="submission" date="2019-06" db="EMBL/GenBank/DDBJ databases">
        <title>A chromosomal-level reference genome of Carpinus fangiana (Coryloideae, Betulaceae).</title>
        <authorList>
            <person name="Yang X."/>
            <person name="Wang Z."/>
            <person name="Zhang L."/>
            <person name="Hao G."/>
            <person name="Liu J."/>
            <person name="Yang Y."/>
        </authorList>
    </citation>
    <scope>NUCLEOTIDE SEQUENCE [LARGE SCALE GENOMIC DNA]</scope>
    <source>
        <strain evidence="25">Cfa_2016G</strain>
        <tissue evidence="25">Leaf</tissue>
    </source>
</reference>
<evidence type="ECO:0000313" key="25">
    <source>
        <dbReference type="EMBL" id="KAB8437403.1"/>
    </source>
</evidence>
<keyword evidence="5" id="KW-0813">Transport</keyword>
<dbReference type="Pfam" id="PF00394">
    <property type="entry name" value="Cu-oxidase"/>
    <property type="match status" value="1"/>
</dbReference>
<feature type="compositionally biased region" description="Low complexity" evidence="21">
    <location>
        <begin position="2247"/>
        <end position="2259"/>
    </location>
</feature>
<keyword evidence="14" id="KW-0560">Oxidoreductase</keyword>
<evidence type="ECO:0000259" key="23">
    <source>
        <dbReference type="Pfam" id="PF07731"/>
    </source>
</evidence>
<keyword evidence="16" id="KW-0186">Copper</keyword>
<dbReference type="InterPro" id="IPR002355">
    <property type="entry name" value="Cu_oxidase_Cu_BS"/>
</dbReference>
<evidence type="ECO:0000256" key="6">
    <source>
        <dbReference type="ARBA" id="ARBA00022475"/>
    </source>
</evidence>
<feature type="compositionally biased region" description="Polar residues" evidence="21">
    <location>
        <begin position="704"/>
        <end position="725"/>
    </location>
</feature>
<dbReference type="GO" id="GO:0033215">
    <property type="term" value="P:reductive iron assimilation"/>
    <property type="evidence" value="ECO:0007669"/>
    <property type="project" value="TreeGrafter"/>
</dbReference>
<evidence type="ECO:0000259" key="24">
    <source>
        <dbReference type="Pfam" id="PF07732"/>
    </source>
</evidence>
<evidence type="ECO:0000259" key="22">
    <source>
        <dbReference type="Pfam" id="PF00394"/>
    </source>
</evidence>
<gene>
    <name evidence="25" type="ORF">FH972_025081</name>
</gene>
<dbReference type="Proteomes" id="UP000327013">
    <property type="component" value="Unassembled WGS sequence"/>
</dbReference>
<feature type="compositionally biased region" description="Low complexity" evidence="21">
    <location>
        <begin position="2225"/>
        <end position="2239"/>
    </location>
</feature>
<dbReference type="PROSITE" id="PS00079">
    <property type="entry name" value="MULTICOPPER_OXIDASE1"/>
    <property type="match status" value="2"/>
</dbReference>
<dbReference type="SUPFAM" id="SSF53474">
    <property type="entry name" value="alpha/beta-Hydrolases"/>
    <property type="match status" value="1"/>
</dbReference>
<dbReference type="CDD" id="cd13851">
    <property type="entry name" value="CuRO_1_Fet3p"/>
    <property type="match status" value="1"/>
</dbReference>
<evidence type="ECO:0000256" key="14">
    <source>
        <dbReference type="ARBA" id="ARBA00023002"/>
    </source>
</evidence>
<keyword evidence="17" id="KW-0406">Ion transport</keyword>
<evidence type="ECO:0000256" key="1">
    <source>
        <dbReference type="ARBA" id="ARBA00001935"/>
    </source>
</evidence>
<evidence type="ECO:0000256" key="7">
    <source>
        <dbReference type="ARBA" id="ARBA00022496"/>
    </source>
</evidence>
<evidence type="ECO:0000256" key="9">
    <source>
        <dbReference type="ARBA" id="ARBA00022692"/>
    </source>
</evidence>
<dbReference type="EMBL" id="VIBQ01000036">
    <property type="protein sequence ID" value="KAB8437403.1"/>
    <property type="molecule type" value="Genomic_DNA"/>
</dbReference>
<evidence type="ECO:0000256" key="21">
    <source>
        <dbReference type="SAM" id="MobiDB-lite"/>
    </source>
</evidence>
<keyword evidence="11" id="KW-0732">Signal</keyword>
<evidence type="ECO:0000256" key="20">
    <source>
        <dbReference type="ARBA" id="ARBA00037847"/>
    </source>
</evidence>
<feature type="domain" description="Plastocyanin-like" evidence="22">
    <location>
        <begin position="1570"/>
        <end position="1716"/>
    </location>
</feature>
<feature type="compositionally biased region" description="Basic and acidic residues" evidence="21">
    <location>
        <begin position="17"/>
        <end position="34"/>
    </location>
</feature>
<dbReference type="GO" id="GO:0005507">
    <property type="term" value="F:copper ion binding"/>
    <property type="evidence" value="ECO:0007669"/>
    <property type="project" value="InterPro"/>
</dbReference>
<dbReference type="InterPro" id="IPR011060">
    <property type="entry name" value="RibuloseP-bd_barrel"/>
</dbReference>
<keyword evidence="26" id="KW-1185">Reference proteome</keyword>
<dbReference type="InterPro" id="IPR045087">
    <property type="entry name" value="Cu-oxidase_fam"/>
</dbReference>
<dbReference type="Pfam" id="PF07732">
    <property type="entry name" value="Cu-oxidase_3"/>
    <property type="match status" value="1"/>
</dbReference>
<evidence type="ECO:0000256" key="11">
    <source>
        <dbReference type="ARBA" id="ARBA00022729"/>
    </source>
</evidence>
<dbReference type="Gene3D" id="2.60.40.420">
    <property type="entry name" value="Cupredoxins - blue copper proteins"/>
    <property type="match status" value="3"/>
</dbReference>
<feature type="region of interest" description="Disordered" evidence="21">
    <location>
        <begin position="1267"/>
        <end position="1302"/>
    </location>
</feature>
<feature type="region of interest" description="Disordered" evidence="21">
    <location>
        <begin position="674"/>
        <end position="750"/>
    </location>
</feature>
<evidence type="ECO:0000256" key="10">
    <source>
        <dbReference type="ARBA" id="ARBA00022723"/>
    </source>
</evidence>
<proteinExistence type="inferred from homology"/>
<feature type="domain" description="Plastocyanin-like" evidence="23">
    <location>
        <begin position="1776"/>
        <end position="1908"/>
    </location>
</feature>
<dbReference type="InterPro" id="IPR008972">
    <property type="entry name" value="Cupredoxin"/>
</dbReference>
<keyword evidence="13" id="KW-1133">Transmembrane helix</keyword>
<comment type="subcellular location">
    <subcellularLocation>
        <location evidence="2">Cell membrane</location>
    </subcellularLocation>
    <subcellularLocation>
        <location evidence="20">Endomembrane system</location>
        <topology evidence="20">Single-pass membrane protein</topology>
    </subcellularLocation>
    <subcellularLocation>
        <location evidence="3">Secreted</location>
    </subcellularLocation>
</comment>
<dbReference type="Gene3D" id="3.20.20.70">
    <property type="entry name" value="Aldolase class I"/>
    <property type="match status" value="2"/>
</dbReference>
<name>A0A5N6L0I9_9ROSI</name>
<dbReference type="Pfam" id="PF07731">
    <property type="entry name" value="Cu-oxidase_2"/>
    <property type="match status" value="1"/>
</dbReference>
<evidence type="ECO:0000256" key="8">
    <source>
        <dbReference type="ARBA" id="ARBA00022525"/>
    </source>
</evidence>
<evidence type="ECO:0000256" key="18">
    <source>
        <dbReference type="ARBA" id="ARBA00023136"/>
    </source>
</evidence>
<dbReference type="PANTHER" id="PTHR11709">
    <property type="entry name" value="MULTI-COPPER OXIDASE"/>
    <property type="match status" value="1"/>
</dbReference>
<keyword evidence="19" id="KW-0325">Glycoprotein</keyword>
<dbReference type="FunFam" id="2.60.40.420:FF:000022">
    <property type="entry name" value="FET5p Multicopper oxidase"/>
    <property type="match status" value="1"/>
</dbReference>
<evidence type="ECO:0000256" key="16">
    <source>
        <dbReference type="ARBA" id="ARBA00023008"/>
    </source>
</evidence>
<evidence type="ECO:0000256" key="13">
    <source>
        <dbReference type="ARBA" id="ARBA00022989"/>
    </source>
</evidence>
<dbReference type="InterPro" id="IPR011706">
    <property type="entry name" value="Cu-oxidase_C"/>
</dbReference>
<comment type="cofactor">
    <cofactor evidence="1">
        <name>Cu cation</name>
        <dbReference type="ChEBI" id="CHEBI:23378"/>
    </cofactor>
</comment>
<evidence type="ECO:0000256" key="15">
    <source>
        <dbReference type="ARBA" id="ARBA00023004"/>
    </source>
</evidence>
<feature type="region of interest" description="Disordered" evidence="21">
    <location>
        <begin position="1075"/>
        <end position="1100"/>
    </location>
</feature>
<feature type="region of interest" description="Disordered" evidence="21">
    <location>
        <begin position="2395"/>
        <end position="2449"/>
    </location>
</feature>
<dbReference type="GO" id="GO:0033573">
    <property type="term" value="C:high-affinity iron permease complex"/>
    <property type="evidence" value="ECO:0007669"/>
    <property type="project" value="TreeGrafter"/>
</dbReference>
<evidence type="ECO:0000256" key="12">
    <source>
        <dbReference type="ARBA" id="ARBA00022737"/>
    </source>
</evidence>
<dbReference type="GO" id="GO:0010106">
    <property type="term" value="P:cellular response to iron ion starvation"/>
    <property type="evidence" value="ECO:0007669"/>
    <property type="project" value="TreeGrafter"/>
</dbReference>
<feature type="compositionally biased region" description="Basic and acidic residues" evidence="21">
    <location>
        <begin position="1267"/>
        <end position="1292"/>
    </location>
</feature>
<dbReference type="InterPro" id="IPR044130">
    <property type="entry name" value="CuRO_2_Fet3-like"/>
</dbReference>
<feature type="region of interest" description="Disordered" evidence="21">
    <location>
        <begin position="2491"/>
        <end position="2512"/>
    </location>
</feature>
<dbReference type="CDD" id="cd13899">
    <property type="entry name" value="CuRO_3_Fet3p"/>
    <property type="match status" value="1"/>
</dbReference>
<evidence type="ECO:0000256" key="2">
    <source>
        <dbReference type="ARBA" id="ARBA00004236"/>
    </source>
</evidence>
<organism evidence="25 26">
    <name type="scientific">Carpinus fangiana</name>
    <dbReference type="NCBI Taxonomy" id="176857"/>
    <lineage>
        <taxon>Eukaryota</taxon>
        <taxon>Viridiplantae</taxon>
        <taxon>Streptophyta</taxon>
        <taxon>Embryophyta</taxon>
        <taxon>Tracheophyta</taxon>
        <taxon>Spermatophyta</taxon>
        <taxon>Magnoliopsida</taxon>
        <taxon>eudicotyledons</taxon>
        <taxon>Gunneridae</taxon>
        <taxon>Pentapetalae</taxon>
        <taxon>rosids</taxon>
        <taxon>fabids</taxon>
        <taxon>Fagales</taxon>
        <taxon>Betulaceae</taxon>
        <taxon>Carpinus</taxon>
    </lineage>
</organism>
<evidence type="ECO:0000256" key="3">
    <source>
        <dbReference type="ARBA" id="ARBA00004613"/>
    </source>
</evidence>
<dbReference type="InterPro" id="IPR029058">
    <property type="entry name" value="AB_hydrolase_fold"/>
</dbReference>
<dbReference type="CDD" id="cd13877">
    <property type="entry name" value="CuRO_2_Fet3p_like"/>
    <property type="match status" value="1"/>
</dbReference>
<keyword evidence="8" id="KW-0964">Secreted</keyword>
<dbReference type="InterPro" id="IPR013785">
    <property type="entry name" value="Aldolase_TIM"/>
</dbReference>
<feature type="compositionally biased region" description="Low complexity" evidence="21">
    <location>
        <begin position="681"/>
        <end position="697"/>
    </location>
</feature>
<evidence type="ECO:0000313" key="26">
    <source>
        <dbReference type="Proteomes" id="UP000327013"/>
    </source>
</evidence>